<dbReference type="EMBL" id="BAABUJ010000014">
    <property type="protein sequence ID" value="GAA5799961.1"/>
    <property type="molecule type" value="Genomic_DNA"/>
</dbReference>
<evidence type="ECO:0000313" key="2">
    <source>
        <dbReference type="Proteomes" id="UP001476247"/>
    </source>
</evidence>
<proteinExistence type="predicted"/>
<keyword evidence="2" id="KW-1185">Reference proteome</keyword>
<gene>
    <name evidence="1" type="ORF">HPULCUR_005382</name>
</gene>
<evidence type="ECO:0000313" key="1">
    <source>
        <dbReference type="EMBL" id="GAA5799961.1"/>
    </source>
</evidence>
<protein>
    <submittedName>
        <fullName evidence="1">Uncharacterized protein</fullName>
    </submittedName>
</protein>
<dbReference type="Proteomes" id="UP001476247">
    <property type="component" value="Unassembled WGS sequence"/>
</dbReference>
<accession>A0ABP9XZ17</accession>
<organism evidence="1 2">
    <name type="scientific">Helicostylum pulchrum</name>
    <dbReference type="NCBI Taxonomy" id="562976"/>
    <lineage>
        <taxon>Eukaryota</taxon>
        <taxon>Fungi</taxon>
        <taxon>Fungi incertae sedis</taxon>
        <taxon>Mucoromycota</taxon>
        <taxon>Mucoromycotina</taxon>
        <taxon>Mucoromycetes</taxon>
        <taxon>Mucorales</taxon>
        <taxon>Mucorineae</taxon>
        <taxon>Mucoraceae</taxon>
        <taxon>Helicostylum</taxon>
    </lineage>
</organism>
<sequence>MWDHNDQFLFTAASDFIRLTVEEYIQDKKEAIKDTDALHYVCIVPSEWEEESREVLVRPIFVKANLISKEDHRDRLLFCSDVESIFYFLTDPNTRYNFTMTRNVILGRIVTVEKNEVLIKLDLVSTGIPLFEFPGSVMFPKIVNSNSISLTSNRIKDSIRDFIKTRFSFDAQEETIRNIMEELNSHTFNYVQEKDEVAYLTRPFIADKSISELDKRQKKFIQSIRLFNICAEISKNLSNNIQDLIQQKLVKEYSVLNFTEKNSGITADKSLLNWSTFLFAYNRVSLGSKYILPQLFLPKYISGQNFLSGAGRYLIDVVRNSNAYSKPRILAKTDSATSSSIFIKSKPDAIMNIDISFESTMLSFSLLHENGLVKNIWSHKYFVPGIHLRSLGSFFSFSEVATLNVKYSFITFVEEYLTEGSMVFSDDIYDILNKNMMVKIEDILNVESNNKDRLISTQQQVYIRKFVLIYLIHIDEIVTRKLQVITGNNDDMKIGYDITVEKMLLKKLSVTEDDLRDMMYGISFVRKDDSCTKLRITTQGERLLPLIQKSLNLQFPLRSCFLVAQLYEDYVQLSVNEVVTESGEKRKDQESIIIQEKLIPTPNIYKSLCLNAWNNIIEDTSRIQLCDTHKGYNNSELLEIFSLVNRAKFTSNLEEFISEKVSILK</sequence>
<name>A0ABP9XZ17_9FUNG</name>
<reference evidence="1 2" key="1">
    <citation type="submission" date="2024-04" db="EMBL/GenBank/DDBJ databases">
        <title>genome sequences of Mucor flavus KT1a and Helicostylum pulchrum KT1b strains isolation_sourced from the surface of a dry-aged beef.</title>
        <authorList>
            <person name="Toyotome T."/>
            <person name="Hosono M."/>
            <person name="Torimaru M."/>
            <person name="Fukuda K."/>
            <person name="Mikami N."/>
        </authorList>
    </citation>
    <scope>NUCLEOTIDE SEQUENCE [LARGE SCALE GENOMIC DNA]</scope>
    <source>
        <strain evidence="1 2">KT1b</strain>
    </source>
</reference>
<comment type="caution">
    <text evidence="1">The sequence shown here is derived from an EMBL/GenBank/DDBJ whole genome shotgun (WGS) entry which is preliminary data.</text>
</comment>